<organism evidence="2 3">
    <name type="scientific">Rhynocoris fuscipes</name>
    <dbReference type="NCBI Taxonomy" id="488301"/>
    <lineage>
        <taxon>Eukaryota</taxon>
        <taxon>Metazoa</taxon>
        <taxon>Ecdysozoa</taxon>
        <taxon>Arthropoda</taxon>
        <taxon>Hexapoda</taxon>
        <taxon>Insecta</taxon>
        <taxon>Pterygota</taxon>
        <taxon>Neoptera</taxon>
        <taxon>Paraneoptera</taxon>
        <taxon>Hemiptera</taxon>
        <taxon>Heteroptera</taxon>
        <taxon>Panheteroptera</taxon>
        <taxon>Cimicomorpha</taxon>
        <taxon>Reduviidae</taxon>
        <taxon>Harpactorinae</taxon>
        <taxon>Harpactorini</taxon>
        <taxon>Rhynocoris</taxon>
    </lineage>
</organism>
<feature type="compositionally biased region" description="Polar residues" evidence="1">
    <location>
        <begin position="23"/>
        <end position="46"/>
    </location>
</feature>
<sequence>MSSKRKSPPSKLQEGSEEEGSETKLTSCDNKGQPLNNNSTTVNHNQAGPKRTMDDVLKRLTSKMNNSTIKEEKSPSAVT</sequence>
<name>A0AAW1CGU0_9HEMI</name>
<feature type="compositionally biased region" description="Basic and acidic residues" evidence="1">
    <location>
        <begin position="69"/>
        <end position="79"/>
    </location>
</feature>
<dbReference type="Proteomes" id="UP001461498">
    <property type="component" value="Unassembled WGS sequence"/>
</dbReference>
<gene>
    <name evidence="2" type="ORF">O3M35_004238</name>
</gene>
<comment type="caution">
    <text evidence="2">The sequence shown here is derived from an EMBL/GenBank/DDBJ whole genome shotgun (WGS) entry which is preliminary data.</text>
</comment>
<dbReference type="AlphaFoldDB" id="A0AAW1CGU0"/>
<protein>
    <submittedName>
        <fullName evidence="2">Uncharacterized protein</fullName>
    </submittedName>
</protein>
<proteinExistence type="predicted"/>
<evidence type="ECO:0000313" key="2">
    <source>
        <dbReference type="EMBL" id="KAK9497537.1"/>
    </source>
</evidence>
<reference evidence="2 3" key="1">
    <citation type="submission" date="2022-12" db="EMBL/GenBank/DDBJ databases">
        <title>Chromosome-level genome assembly of true bugs.</title>
        <authorList>
            <person name="Ma L."/>
            <person name="Li H."/>
        </authorList>
    </citation>
    <scope>NUCLEOTIDE SEQUENCE [LARGE SCALE GENOMIC DNA]</scope>
    <source>
        <strain evidence="2">Lab_2022b</strain>
    </source>
</reference>
<dbReference type="EMBL" id="JAPXFL010000014">
    <property type="protein sequence ID" value="KAK9497537.1"/>
    <property type="molecule type" value="Genomic_DNA"/>
</dbReference>
<evidence type="ECO:0000313" key="3">
    <source>
        <dbReference type="Proteomes" id="UP001461498"/>
    </source>
</evidence>
<accession>A0AAW1CGU0</accession>
<keyword evidence="3" id="KW-1185">Reference proteome</keyword>
<feature type="region of interest" description="Disordered" evidence="1">
    <location>
        <begin position="1"/>
        <end position="79"/>
    </location>
</feature>
<evidence type="ECO:0000256" key="1">
    <source>
        <dbReference type="SAM" id="MobiDB-lite"/>
    </source>
</evidence>